<protein>
    <recommendedName>
        <fullName evidence="2">DUF6824 domain-containing protein</fullName>
    </recommendedName>
</protein>
<keyword evidence="4" id="KW-1185">Reference proteome</keyword>
<evidence type="ECO:0000259" key="2">
    <source>
        <dbReference type="Pfam" id="PF20710"/>
    </source>
</evidence>
<comment type="caution">
    <text evidence="3">The sequence shown here is derived from an EMBL/GenBank/DDBJ whole genome shotgun (WGS) entry which is preliminary data.</text>
</comment>
<feature type="compositionally biased region" description="Polar residues" evidence="1">
    <location>
        <begin position="133"/>
        <end position="144"/>
    </location>
</feature>
<evidence type="ECO:0000313" key="3">
    <source>
        <dbReference type="EMBL" id="KAK1745993.1"/>
    </source>
</evidence>
<reference evidence="3" key="1">
    <citation type="submission" date="2023-06" db="EMBL/GenBank/DDBJ databases">
        <title>Survivors Of The Sea: Transcriptome response of Skeletonema marinoi to long-term dormancy.</title>
        <authorList>
            <person name="Pinder M.I.M."/>
            <person name="Kourtchenko O."/>
            <person name="Robertson E.K."/>
            <person name="Larsson T."/>
            <person name="Maumus F."/>
            <person name="Osuna-Cruz C.M."/>
            <person name="Vancaester E."/>
            <person name="Stenow R."/>
            <person name="Vandepoele K."/>
            <person name="Ploug H."/>
            <person name="Bruchert V."/>
            <person name="Godhe A."/>
            <person name="Topel M."/>
        </authorList>
    </citation>
    <scope>NUCLEOTIDE SEQUENCE</scope>
    <source>
        <strain evidence="3">R05AC</strain>
    </source>
</reference>
<dbReference type="EMBL" id="JATAAI010000005">
    <property type="protein sequence ID" value="KAK1745993.1"/>
    <property type="molecule type" value="Genomic_DNA"/>
</dbReference>
<name>A0AAD9DHP8_9STRA</name>
<feature type="region of interest" description="Disordered" evidence="1">
    <location>
        <begin position="1"/>
        <end position="23"/>
    </location>
</feature>
<evidence type="ECO:0000256" key="1">
    <source>
        <dbReference type="SAM" id="MobiDB-lite"/>
    </source>
</evidence>
<organism evidence="3 4">
    <name type="scientific">Skeletonema marinoi</name>
    <dbReference type="NCBI Taxonomy" id="267567"/>
    <lineage>
        <taxon>Eukaryota</taxon>
        <taxon>Sar</taxon>
        <taxon>Stramenopiles</taxon>
        <taxon>Ochrophyta</taxon>
        <taxon>Bacillariophyta</taxon>
        <taxon>Coscinodiscophyceae</taxon>
        <taxon>Thalassiosirophycidae</taxon>
        <taxon>Thalassiosirales</taxon>
        <taxon>Skeletonemataceae</taxon>
        <taxon>Skeletonema</taxon>
        <taxon>Skeletonema marinoi-dohrnii complex</taxon>
    </lineage>
</organism>
<evidence type="ECO:0000313" key="4">
    <source>
        <dbReference type="Proteomes" id="UP001224775"/>
    </source>
</evidence>
<feature type="region of interest" description="Disordered" evidence="1">
    <location>
        <begin position="98"/>
        <end position="184"/>
    </location>
</feature>
<dbReference type="AlphaFoldDB" id="A0AAD9DHP8"/>
<gene>
    <name evidence="3" type="ORF">QTG54_003917</name>
</gene>
<proteinExistence type="predicted"/>
<feature type="compositionally biased region" description="Basic and acidic residues" evidence="1">
    <location>
        <begin position="98"/>
        <end position="107"/>
    </location>
</feature>
<feature type="compositionally biased region" description="Polar residues" evidence="1">
    <location>
        <begin position="110"/>
        <end position="122"/>
    </location>
</feature>
<feature type="region of interest" description="Disordered" evidence="1">
    <location>
        <begin position="400"/>
        <end position="434"/>
    </location>
</feature>
<feature type="domain" description="DUF6824" evidence="2">
    <location>
        <begin position="8"/>
        <end position="91"/>
    </location>
</feature>
<accession>A0AAD9DHP8</accession>
<feature type="compositionally biased region" description="Low complexity" evidence="1">
    <location>
        <begin position="400"/>
        <end position="425"/>
    </location>
</feature>
<dbReference type="InterPro" id="IPR049227">
    <property type="entry name" value="DUF6824"/>
</dbReference>
<dbReference type="Pfam" id="PF20710">
    <property type="entry name" value="DUF6824"/>
    <property type="match status" value="1"/>
</dbReference>
<dbReference type="Proteomes" id="UP001224775">
    <property type="component" value="Unassembled WGS sequence"/>
</dbReference>
<sequence length="434" mass="46568">MTDPSPNDVLSGRGVSFNRHPGNENFRQLLDAQSNTYGAGTKKQKMAISKSIVERIYSMDPPGRFLKKCPNAGNWEELSMKEAATRTSQAMAYAVRERVKQGKERRSLRLKSNTVGAQSSQPAEDPPRLPSYVNISTVSASTARKSAETDRGGEGGSDADSFASNEDDGNKLGGNNEIPIPPANPSLQQQLLQLQQQSSTTAPLPANNAGVLNNSLVQLLAQAQLQQQQQQQHQQLLRQLVGQFPLGLQTQLPSASLSSTLSMSTPSLSAQGTLLPSINSDILRQASALPQGSTLMNSLQHSNLLQNQAQSQSSSLNTNSLLGLMGMLQNQPAPAPTITPQLPWLSQQLNQVQQNQLNQVQQNQLLASLLTTPNPNSLMLQQQSQPLNLLQQQATLLQQQMAQNTSNSASNSNPLTAANNAASTARGGGDDKSV</sequence>